<accession>A0A9P4UK89</accession>
<protein>
    <recommendedName>
        <fullName evidence="3 6">DNA replication complex GINS protein PSF3</fullName>
    </recommendedName>
</protein>
<comment type="caution">
    <text evidence="9">The sequence shown here is derived from an EMBL/GenBank/DDBJ whole genome shotgun (WGS) entry which is preliminary data.</text>
</comment>
<keyword evidence="5 6" id="KW-0539">Nucleus</keyword>
<feature type="domain" description="GINS subunit" evidence="7">
    <location>
        <begin position="79"/>
        <end position="176"/>
    </location>
</feature>
<proteinExistence type="inferred from homology"/>
<comment type="similarity">
    <text evidence="2 6">Belongs to the GINS3/PSF3 family.</text>
</comment>
<dbReference type="AlphaFoldDB" id="A0A9P4UK89"/>
<dbReference type="Gene3D" id="1.20.58.2050">
    <property type="match status" value="1"/>
</dbReference>
<dbReference type="OrthoDB" id="10251744at2759"/>
<keyword evidence="4 6" id="KW-0235">DNA replication</keyword>
<evidence type="ECO:0000313" key="9">
    <source>
        <dbReference type="EMBL" id="KAF2716518.1"/>
    </source>
</evidence>
<evidence type="ECO:0000256" key="1">
    <source>
        <dbReference type="ARBA" id="ARBA00004123"/>
    </source>
</evidence>
<dbReference type="InterPro" id="IPR055221">
    <property type="entry name" value="PSF3_N"/>
</dbReference>
<dbReference type="Proteomes" id="UP000799441">
    <property type="component" value="Unassembled WGS sequence"/>
</dbReference>
<dbReference type="GO" id="GO:1902975">
    <property type="term" value="P:mitotic DNA replication initiation"/>
    <property type="evidence" value="ECO:0007669"/>
    <property type="project" value="TreeGrafter"/>
</dbReference>
<dbReference type="PANTHER" id="PTHR22768">
    <property type="entry name" value="DNA REPLICATION COMPLEX GINS PROTEIN PSF3"/>
    <property type="match status" value="1"/>
</dbReference>
<evidence type="ECO:0000313" key="10">
    <source>
        <dbReference type="Proteomes" id="UP000799441"/>
    </source>
</evidence>
<dbReference type="InterPro" id="IPR038437">
    <property type="entry name" value="GINS_Psf3_sf"/>
</dbReference>
<comment type="subunit">
    <text evidence="6">Component of the GINS complex.</text>
</comment>
<feature type="domain" description="DNA replication complex GINS protein PSF3 N-terminal" evidence="8">
    <location>
        <begin position="8"/>
        <end position="60"/>
    </location>
</feature>
<dbReference type="CDD" id="cd21693">
    <property type="entry name" value="GINS_B_Psf3"/>
    <property type="match status" value="1"/>
</dbReference>
<evidence type="ECO:0000256" key="6">
    <source>
        <dbReference type="RuleBase" id="RU367161"/>
    </source>
</evidence>
<evidence type="ECO:0000256" key="3">
    <source>
        <dbReference type="ARBA" id="ARBA00015140"/>
    </source>
</evidence>
<keyword evidence="10" id="KW-1185">Reference proteome</keyword>
<dbReference type="SUPFAM" id="SSF158573">
    <property type="entry name" value="GINS helical bundle-like"/>
    <property type="match status" value="1"/>
</dbReference>
<evidence type="ECO:0000256" key="4">
    <source>
        <dbReference type="ARBA" id="ARBA00022705"/>
    </source>
</evidence>
<evidence type="ECO:0000256" key="5">
    <source>
        <dbReference type="ARBA" id="ARBA00023242"/>
    </source>
</evidence>
<dbReference type="SUPFAM" id="SSF160059">
    <property type="entry name" value="PriA/YqbF domain"/>
    <property type="match status" value="1"/>
</dbReference>
<sequence>MSTSSSYFDPDAILTDAQKVPCTLELNVPGLGYLNNSPGSSVKAGTKVEAPLWLAEMLAVSKPTGDSSLASMDMPAALERRVMNALRADPKSVDLRAQGRWFYGLAARMLDLFEDEEIIEVLTETFKTRSTEIADKANNTRSVSTSDNEFISGLDESERQLFRAAHEGNQSVRRWFEKESRT</sequence>
<dbReference type="Pfam" id="PF22466">
    <property type="entry name" value="PSF3_N"/>
    <property type="match status" value="1"/>
</dbReference>
<dbReference type="InterPro" id="IPR021151">
    <property type="entry name" value="GINS_A"/>
</dbReference>
<reference evidence="9" key="1">
    <citation type="journal article" date="2020" name="Stud. Mycol.">
        <title>101 Dothideomycetes genomes: a test case for predicting lifestyles and emergence of pathogens.</title>
        <authorList>
            <person name="Haridas S."/>
            <person name="Albert R."/>
            <person name="Binder M."/>
            <person name="Bloem J."/>
            <person name="Labutti K."/>
            <person name="Salamov A."/>
            <person name="Andreopoulos B."/>
            <person name="Baker S."/>
            <person name="Barry K."/>
            <person name="Bills G."/>
            <person name="Bluhm B."/>
            <person name="Cannon C."/>
            <person name="Castanera R."/>
            <person name="Culley D."/>
            <person name="Daum C."/>
            <person name="Ezra D."/>
            <person name="Gonzalez J."/>
            <person name="Henrissat B."/>
            <person name="Kuo A."/>
            <person name="Liang C."/>
            <person name="Lipzen A."/>
            <person name="Lutzoni F."/>
            <person name="Magnuson J."/>
            <person name="Mondo S."/>
            <person name="Nolan M."/>
            <person name="Ohm R."/>
            <person name="Pangilinan J."/>
            <person name="Park H.-J."/>
            <person name="Ramirez L."/>
            <person name="Alfaro M."/>
            <person name="Sun H."/>
            <person name="Tritt A."/>
            <person name="Yoshinaga Y."/>
            <person name="Zwiers L.-H."/>
            <person name="Turgeon B."/>
            <person name="Goodwin S."/>
            <person name="Spatafora J."/>
            <person name="Crous P."/>
            <person name="Grigoriev I."/>
        </authorList>
    </citation>
    <scope>NUCLEOTIDE SEQUENCE</scope>
    <source>
        <strain evidence="9">CBS 116435</strain>
    </source>
</reference>
<evidence type="ECO:0000256" key="2">
    <source>
        <dbReference type="ARBA" id="ARBA00006343"/>
    </source>
</evidence>
<dbReference type="CDD" id="cd11713">
    <property type="entry name" value="GINS_A_psf3"/>
    <property type="match status" value="1"/>
</dbReference>
<evidence type="ECO:0000259" key="8">
    <source>
        <dbReference type="Pfam" id="PF22466"/>
    </source>
</evidence>
<evidence type="ECO:0000259" key="7">
    <source>
        <dbReference type="Pfam" id="PF05916"/>
    </source>
</evidence>
<dbReference type="Pfam" id="PF05916">
    <property type="entry name" value="Sld5"/>
    <property type="match status" value="1"/>
</dbReference>
<dbReference type="GO" id="GO:0000811">
    <property type="term" value="C:GINS complex"/>
    <property type="evidence" value="ECO:0007669"/>
    <property type="project" value="UniProtKB-UniRule"/>
</dbReference>
<comment type="subcellular location">
    <subcellularLocation>
        <location evidence="1 6">Nucleus</location>
    </subcellularLocation>
</comment>
<comment type="function">
    <text evidence="6">The GINS complex plays an essential role in the initiation of DNA replication.</text>
</comment>
<dbReference type="PANTHER" id="PTHR22768:SF0">
    <property type="entry name" value="DNA REPLICATION COMPLEX GINS PROTEIN PSF3"/>
    <property type="match status" value="1"/>
</dbReference>
<organism evidence="9 10">
    <name type="scientific">Polychaeton citri CBS 116435</name>
    <dbReference type="NCBI Taxonomy" id="1314669"/>
    <lineage>
        <taxon>Eukaryota</taxon>
        <taxon>Fungi</taxon>
        <taxon>Dikarya</taxon>
        <taxon>Ascomycota</taxon>
        <taxon>Pezizomycotina</taxon>
        <taxon>Dothideomycetes</taxon>
        <taxon>Dothideomycetidae</taxon>
        <taxon>Capnodiales</taxon>
        <taxon>Capnodiaceae</taxon>
        <taxon>Polychaeton</taxon>
    </lineage>
</organism>
<gene>
    <name evidence="9" type="ORF">K431DRAFT_289340</name>
</gene>
<name>A0A9P4UK89_9PEZI</name>
<dbReference type="InterPro" id="IPR036224">
    <property type="entry name" value="GINS_bundle-like_dom_sf"/>
</dbReference>
<dbReference type="EMBL" id="MU003871">
    <property type="protein sequence ID" value="KAF2716518.1"/>
    <property type="molecule type" value="Genomic_DNA"/>
</dbReference>
<dbReference type="InterPro" id="IPR010492">
    <property type="entry name" value="GINS_Psf3"/>
</dbReference>